<dbReference type="InterPro" id="IPR023210">
    <property type="entry name" value="NADP_OxRdtase_dom"/>
</dbReference>
<name>A0A239MQQ7_9ACTN</name>
<dbReference type="PANTHER" id="PTHR42686:SF1">
    <property type="entry name" value="GH17980P-RELATED"/>
    <property type="match status" value="1"/>
</dbReference>
<evidence type="ECO:0000313" key="3">
    <source>
        <dbReference type="Proteomes" id="UP000198280"/>
    </source>
</evidence>
<dbReference type="Gene3D" id="3.20.20.100">
    <property type="entry name" value="NADP-dependent oxidoreductase domain"/>
    <property type="match status" value="1"/>
</dbReference>
<dbReference type="GO" id="GO:0005829">
    <property type="term" value="C:cytosol"/>
    <property type="evidence" value="ECO:0007669"/>
    <property type="project" value="TreeGrafter"/>
</dbReference>
<dbReference type="SUPFAM" id="SSF51430">
    <property type="entry name" value="NAD(P)-linked oxidoreductase"/>
    <property type="match status" value="1"/>
</dbReference>
<dbReference type="InterPro" id="IPR036812">
    <property type="entry name" value="NAD(P)_OxRdtase_dom_sf"/>
</dbReference>
<dbReference type="InterPro" id="IPR020471">
    <property type="entry name" value="AKR"/>
</dbReference>
<dbReference type="OrthoDB" id="9768851at2"/>
<evidence type="ECO:0000259" key="1">
    <source>
        <dbReference type="Pfam" id="PF00248"/>
    </source>
</evidence>
<sequence length="329" mass="34756">MSSATRPWYAERVPLGRSGVSVSRIGLGTAPLGGLFSAVGGRQAAETLEAAWAEGIRYFDTAPHYGAGLAERRLGAFLTGAGHSRTETTVSTKVGRLLVPGESAPGDEAFHGAPGLVRVRDYSAEGVHRSLTESLERSGLDAFDIVFIHDPDDCWEQALNGAYPALARLRDEGAVRAIGAGMNQTAMLTRFVTETDLDCVLVAGRYSLLDRSAADELLPACAAREVGVLVGGVFNSGILAHLAPDAMYDYAPAPEAVLRRALALGERCAEYGVPLAAAALRFPLRHPAVTGVVVGARSAQEITVNAAHASMAIPEELWPELDVLQAEER</sequence>
<dbReference type="AlphaFoldDB" id="A0A239MQQ7"/>
<dbReference type="EMBL" id="FZOF01000026">
    <property type="protein sequence ID" value="SNT45061.1"/>
    <property type="molecule type" value="Genomic_DNA"/>
</dbReference>
<keyword evidence="3" id="KW-1185">Reference proteome</keyword>
<dbReference type="GO" id="GO:0016491">
    <property type="term" value="F:oxidoreductase activity"/>
    <property type="evidence" value="ECO:0007669"/>
    <property type="project" value="InterPro"/>
</dbReference>
<dbReference type="Pfam" id="PF00248">
    <property type="entry name" value="Aldo_ket_red"/>
    <property type="match status" value="1"/>
</dbReference>
<dbReference type="CDD" id="cd19152">
    <property type="entry name" value="AKR_AKR15A"/>
    <property type="match status" value="1"/>
</dbReference>
<proteinExistence type="predicted"/>
<reference evidence="2 3" key="1">
    <citation type="submission" date="2017-06" db="EMBL/GenBank/DDBJ databases">
        <authorList>
            <person name="Kim H.J."/>
            <person name="Triplett B.A."/>
        </authorList>
    </citation>
    <scope>NUCLEOTIDE SEQUENCE [LARGE SCALE GENOMIC DNA]</scope>
    <source>
        <strain evidence="2 3">CGMCC 4.1858</strain>
    </source>
</reference>
<organism evidence="2 3">
    <name type="scientific">Actinacidiphila glaucinigra</name>
    <dbReference type="NCBI Taxonomy" id="235986"/>
    <lineage>
        <taxon>Bacteria</taxon>
        <taxon>Bacillati</taxon>
        <taxon>Actinomycetota</taxon>
        <taxon>Actinomycetes</taxon>
        <taxon>Kitasatosporales</taxon>
        <taxon>Streptomycetaceae</taxon>
        <taxon>Actinacidiphila</taxon>
    </lineage>
</organism>
<feature type="domain" description="NADP-dependent oxidoreductase" evidence="1">
    <location>
        <begin position="24"/>
        <end position="322"/>
    </location>
</feature>
<protein>
    <submittedName>
        <fullName evidence="2">D-threo-aldose 1-dehydrogenase</fullName>
    </submittedName>
</protein>
<accession>A0A239MQQ7</accession>
<dbReference type="Proteomes" id="UP000198280">
    <property type="component" value="Unassembled WGS sequence"/>
</dbReference>
<gene>
    <name evidence="2" type="ORF">SAMN05216252_12696</name>
</gene>
<evidence type="ECO:0000313" key="2">
    <source>
        <dbReference type="EMBL" id="SNT45061.1"/>
    </source>
</evidence>
<dbReference type="PANTHER" id="PTHR42686">
    <property type="entry name" value="GH17980P-RELATED"/>
    <property type="match status" value="1"/>
</dbReference>